<evidence type="ECO:0000313" key="4">
    <source>
        <dbReference type="Proteomes" id="UP000007880"/>
    </source>
</evidence>
<feature type="domain" description="HNH nuclease" evidence="2">
    <location>
        <begin position="426"/>
        <end position="466"/>
    </location>
</feature>
<proteinExistence type="predicted"/>
<organism evidence="3 4">
    <name type="scientific">Caldilinea aerophila (strain DSM 14535 / JCM 11387 / NBRC 104270 / STL-6-O1)</name>
    <dbReference type="NCBI Taxonomy" id="926550"/>
    <lineage>
        <taxon>Bacteria</taxon>
        <taxon>Bacillati</taxon>
        <taxon>Chloroflexota</taxon>
        <taxon>Caldilineae</taxon>
        <taxon>Caldilineales</taxon>
        <taxon>Caldilineaceae</taxon>
        <taxon>Caldilinea</taxon>
    </lineage>
</organism>
<dbReference type="Pfam" id="PF03235">
    <property type="entry name" value="GmrSD_N"/>
    <property type="match status" value="1"/>
</dbReference>
<dbReference type="PANTHER" id="PTHR37292">
    <property type="entry name" value="VNG6097C"/>
    <property type="match status" value="1"/>
</dbReference>
<dbReference type="Proteomes" id="UP000007880">
    <property type="component" value="Chromosome"/>
</dbReference>
<feature type="domain" description="GmrSD restriction endonucleases N-terminal" evidence="1">
    <location>
        <begin position="1"/>
        <end position="219"/>
    </location>
</feature>
<dbReference type="KEGG" id="cap:CLDAP_20210"/>
<accession>I0I473</accession>
<dbReference type="eggNOG" id="COG1479">
    <property type="taxonomic scope" value="Bacteria"/>
</dbReference>
<dbReference type="eggNOG" id="COG3472">
    <property type="taxonomic scope" value="Bacteria"/>
</dbReference>
<evidence type="ECO:0000259" key="1">
    <source>
        <dbReference type="Pfam" id="PF03235"/>
    </source>
</evidence>
<protein>
    <recommendedName>
        <fullName evidence="5">DUF262 domain-containing protein</fullName>
    </recommendedName>
</protein>
<keyword evidence="4" id="KW-1185">Reference proteome</keyword>
<evidence type="ECO:0000313" key="3">
    <source>
        <dbReference type="EMBL" id="BAM00061.1"/>
    </source>
</evidence>
<dbReference type="EMBL" id="AP012337">
    <property type="protein sequence ID" value="BAM00061.1"/>
    <property type="molecule type" value="Genomic_DNA"/>
</dbReference>
<dbReference type="STRING" id="926550.CLDAP_20210"/>
<dbReference type="PANTHER" id="PTHR37292:SF2">
    <property type="entry name" value="DUF262 DOMAIN-CONTAINING PROTEIN"/>
    <property type="match status" value="1"/>
</dbReference>
<reference evidence="3 4" key="1">
    <citation type="submission" date="2012-02" db="EMBL/GenBank/DDBJ databases">
        <title>Complete genome sequence of Caldilinea aerophila DSM 14535 (= NBRC 102666).</title>
        <authorList>
            <person name="Oguchi A."/>
            <person name="Hosoyama A."/>
            <person name="Sekine M."/>
            <person name="Fukai R."/>
            <person name="Kato Y."/>
            <person name="Nakamura S."/>
            <person name="Hanada S."/>
            <person name="Yamazaki S."/>
            <person name="Fujita N."/>
        </authorList>
    </citation>
    <scope>NUCLEOTIDE SEQUENCE [LARGE SCALE GENOMIC DNA]</scope>
    <source>
        <strain evidence="4">DSM 14535 / JCM 11387 / NBRC 104270 / STL-6-O1</strain>
    </source>
</reference>
<sequence length="529" mass="61635">MPEFQRSFVWSRENIEELLVSILQGYFIGTFLILDTPPERALFPFRTVEGLEKINSQKSPTDHPTIRLVLDGQQRLTSLFYVLYEPEIPLRNSQNPHQFFLRLDLILDGNPDDAVYGVSLADRRRLSEMERMVEKGEAIRFSLFRDSSRFYRWLHQEQRTLGENEREIVEGFYQRFASFLVPVVSISPEAGKENIVNIFERINRTGVSLSLFDLAAARLYLKGIHLRDLWKAFDQENKTLARLIKPEFILKVISIWENKEPRKSALLDVIDELDKEHFQEQWKLACYWLSQAYQRVTSPQGYGAFNERWIPYTTQLVPLAIFLRTVAEKHGGEEMYRKIDRWYWGSVFAQRYDQAVDTTTYRDVRAVSEWLDGGPCPTWLDSFQPHQIDLSEIEGQRSSIYRGAMCLIVKAGAKDFINGQAAVLAECQDDHIFPKAKYQHEPLVNSILNRTLISSTSNQIKSNKRPSEYLPLFLQKHGGDKERLQGTLNSHLIPEEAQRAMEQDDFSAFIQARQRAFQEEIARRVRGEQ</sequence>
<dbReference type="AlphaFoldDB" id="I0I473"/>
<dbReference type="HOGENOM" id="CLU_021082_0_0_0"/>
<evidence type="ECO:0000259" key="2">
    <source>
        <dbReference type="Pfam" id="PF13395"/>
    </source>
</evidence>
<dbReference type="PATRIC" id="fig|926550.5.peg.2232"/>
<evidence type="ECO:0008006" key="5">
    <source>
        <dbReference type="Google" id="ProtNLM"/>
    </source>
</evidence>
<dbReference type="InterPro" id="IPR003615">
    <property type="entry name" value="HNH_nuc"/>
</dbReference>
<dbReference type="InterPro" id="IPR004919">
    <property type="entry name" value="GmrSD_N"/>
</dbReference>
<gene>
    <name evidence="3" type="ordered locus">CLDAP_20210</name>
</gene>
<dbReference type="Pfam" id="PF13395">
    <property type="entry name" value="HNH_4"/>
    <property type="match status" value="1"/>
</dbReference>
<name>I0I473_CALAS</name>